<comment type="caution">
    <text evidence="1">The sequence shown here is derived from an EMBL/GenBank/DDBJ whole genome shotgun (WGS) entry which is preliminary data.</text>
</comment>
<sequence length="79" mass="9539">MALTCQVVEEIYGKYFRYFDFSFSFQYHLTEKFKKKDFKDFVSEIPKILLNISYSILHQHDLTKSQFSTFGGQLYYLIL</sequence>
<evidence type="ECO:0000313" key="2">
    <source>
        <dbReference type="Proteomes" id="UP000003120"/>
    </source>
</evidence>
<proteinExistence type="predicted"/>
<name>A0AAN4AS04_9FUSO</name>
<dbReference type="Proteomes" id="UP000003120">
    <property type="component" value="Unassembled WGS sequence"/>
</dbReference>
<gene>
    <name evidence="1" type="ORF">HMPREF1127_0235</name>
</gene>
<dbReference type="AlphaFoldDB" id="A0AAN4AS04"/>
<reference evidence="1 2" key="1">
    <citation type="submission" date="2012-07" db="EMBL/GenBank/DDBJ databases">
        <authorList>
            <person name="Durkin A.S."/>
            <person name="McCorrison J."/>
            <person name="Torralba M."/>
            <person name="Gillis M."/>
            <person name="Methe B."/>
            <person name="Sutton G."/>
            <person name="Nelson K.E."/>
        </authorList>
    </citation>
    <scope>NUCLEOTIDE SEQUENCE [LARGE SCALE GENOMIC DNA]</scope>
    <source>
        <strain evidence="1 2">Fnf 1007</strain>
    </source>
</reference>
<dbReference type="EMBL" id="ALKK01000083">
    <property type="protein sequence ID" value="EJU15278.1"/>
    <property type="molecule type" value="Genomic_DNA"/>
</dbReference>
<evidence type="ECO:0000313" key="1">
    <source>
        <dbReference type="EMBL" id="EJU15278.1"/>
    </source>
</evidence>
<protein>
    <submittedName>
        <fullName evidence="1">Uncharacterized protein</fullName>
    </submittedName>
</protein>
<accession>A0AAN4AS04</accession>
<organism evidence="1 2">
    <name type="scientific">Fusobacterium necrophorum subsp. funduliforme Fnf 1007</name>
    <dbReference type="NCBI Taxonomy" id="1161424"/>
    <lineage>
        <taxon>Bacteria</taxon>
        <taxon>Fusobacteriati</taxon>
        <taxon>Fusobacteriota</taxon>
        <taxon>Fusobacteriia</taxon>
        <taxon>Fusobacteriales</taxon>
        <taxon>Fusobacteriaceae</taxon>
        <taxon>Fusobacterium</taxon>
    </lineage>
</organism>